<dbReference type="Pfam" id="PF02518">
    <property type="entry name" value="HATPase_c"/>
    <property type="match status" value="1"/>
</dbReference>
<dbReference type="EMBL" id="CP071382">
    <property type="protein sequence ID" value="QSV44728.1"/>
    <property type="molecule type" value="Genomic_DNA"/>
</dbReference>
<evidence type="ECO:0000259" key="12">
    <source>
        <dbReference type="PROSITE" id="PS50109"/>
    </source>
</evidence>
<dbReference type="PANTHER" id="PTHR42878:SF15">
    <property type="entry name" value="BACTERIOPHYTOCHROME"/>
    <property type="match status" value="1"/>
</dbReference>
<comment type="catalytic activity">
    <reaction evidence="1">
        <text>ATP + protein L-histidine = ADP + protein N-phospho-L-histidine.</text>
        <dbReference type="EC" id="2.7.13.3"/>
    </reaction>
</comment>
<dbReference type="EC" id="2.7.13.3" evidence="3"/>
<name>A0ABX7Q010_9BACT</name>
<evidence type="ECO:0000256" key="9">
    <source>
        <dbReference type="ARBA" id="ARBA00023136"/>
    </source>
</evidence>
<accession>A0ABX7Q010</accession>
<evidence type="ECO:0000256" key="4">
    <source>
        <dbReference type="ARBA" id="ARBA00022553"/>
    </source>
</evidence>
<organism evidence="14 15">
    <name type="scientific">Geobacter benzoatilyticus</name>
    <dbReference type="NCBI Taxonomy" id="2815309"/>
    <lineage>
        <taxon>Bacteria</taxon>
        <taxon>Pseudomonadati</taxon>
        <taxon>Thermodesulfobacteriota</taxon>
        <taxon>Desulfuromonadia</taxon>
        <taxon>Geobacterales</taxon>
        <taxon>Geobacteraceae</taxon>
        <taxon>Geobacter</taxon>
    </lineage>
</organism>
<keyword evidence="4" id="KW-0597">Phosphoprotein</keyword>
<reference evidence="14 15" key="1">
    <citation type="submission" date="2021-03" db="EMBL/GenBank/DDBJ databases">
        <title>Geobacter metallireducens gen. nov. sp. nov., a microorganism capable of coupling the complete oxidation of organic compounds to the reduction of iron and other metals.</title>
        <authorList>
            <person name="Li Y."/>
        </authorList>
    </citation>
    <scope>NUCLEOTIDE SEQUENCE [LARGE SCALE GENOMIC DNA]</scope>
    <source>
        <strain evidence="14 15">Jerry-YX</strain>
    </source>
</reference>
<feature type="transmembrane region" description="Helical" evidence="11">
    <location>
        <begin position="328"/>
        <end position="347"/>
    </location>
</feature>
<dbReference type="Gene3D" id="3.30.450.350">
    <property type="entry name" value="CHASE domain"/>
    <property type="match status" value="1"/>
</dbReference>
<keyword evidence="5" id="KW-0808">Transferase</keyword>
<dbReference type="RefSeq" id="WP_207162542.1">
    <property type="nucleotide sequence ID" value="NZ_CP071382.1"/>
</dbReference>
<dbReference type="InterPro" id="IPR004358">
    <property type="entry name" value="Sig_transdc_His_kin-like_C"/>
</dbReference>
<dbReference type="InterPro" id="IPR006189">
    <property type="entry name" value="CHASE_dom"/>
</dbReference>
<dbReference type="PROSITE" id="PS50109">
    <property type="entry name" value="HIS_KIN"/>
    <property type="match status" value="1"/>
</dbReference>
<dbReference type="CDD" id="cd00082">
    <property type="entry name" value="HisKA"/>
    <property type="match status" value="1"/>
</dbReference>
<evidence type="ECO:0000256" key="1">
    <source>
        <dbReference type="ARBA" id="ARBA00000085"/>
    </source>
</evidence>
<evidence type="ECO:0000256" key="5">
    <source>
        <dbReference type="ARBA" id="ARBA00022679"/>
    </source>
</evidence>
<dbReference type="InterPro" id="IPR005467">
    <property type="entry name" value="His_kinase_dom"/>
</dbReference>
<dbReference type="SMART" id="SM01079">
    <property type="entry name" value="CHASE"/>
    <property type="match status" value="1"/>
</dbReference>
<evidence type="ECO:0000256" key="7">
    <source>
        <dbReference type="ARBA" id="ARBA00022777"/>
    </source>
</evidence>
<feature type="domain" description="Histidine kinase" evidence="12">
    <location>
        <begin position="398"/>
        <end position="610"/>
    </location>
</feature>
<comment type="subcellular location">
    <subcellularLocation>
        <location evidence="2">Membrane</location>
    </subcellularLocation>
</comment>
<dbReference type="SUPFAM" id="SSF55874">
    <property type="entry name" value="ATPase domain of HSP90 chaperone/DNA topoisomerase II/histidine kinase"/>
    <property type="match status" value="1"/>
</dbReference>
<dbReference type="Pfam" id="PF03924">
    <property type="entry name" value="CHASE"/>
    <property type="match status" value="1"/>
</dbReference>
<sequence length="610" mass="68093">MGLTDEVPGTKPAARASKLLRAGHWLPLVVLGLGLVITYSLWENEQQIIDQDLKLNFDFSVQENISLIKQRMLAYEQVLRGARGLFSASESVGRREFHDYVSALGLEDTYPGIQGVGFSLIVPPAQKESHTESIRGEGFPGYAIKPEGVRETYSSIIYLEPFTGRNLRAFGYDMFSEKVRRIAMERARDTGKVALSGKVRLVQEDGDREQAGVLIYLPVYAPGKPLDSVESRRSAIIGWVYSPFRMNDLMAGLFGRHADEMDLEIYDGTEISGKTLLYDSAGTRSDRLKAPTRHAVRRIQIAGQTWTVAFRALPPFEDQDKRGKVRDVAIVGIVLSILLTLITWLLAVARTRAVESREALAVKQKQLEDLNLSLEQRVADRTAELERLNRELESFCYSISHEIQAPIARLDGFSRAIAEAVKAGGPDDDTVYLASRLEVASQRLRHVIDSLLVMYRMGSIEIERNPVDLSELCGQILEELLQNCTERTITTTIAPAVVVQGDRRMLDTCLRLLLENAVKYSAGNPEAAIEFGKTEHAGETVLFVRDNGVGFDMTYADKLFQPFSRLHNEYEFEGSGTGLPTAQRIIERHGGRIWCEAEPGRGATFFFTLA</sequence>
<keyword evidence="15" id="KW-1185">Reference proteome</keyword>
<dbReference type="SMART" id="SM00388">
    <property type="entry name" value="HisKA"/>
    <property type="match status" value="1"/>
</dbReference>
<keyword evidence="10" id="KW-0175">Coiled coil</keyword>
<protein>
    <recommendedName>
        <fullName evidence="3">histidine kinase</fullName>
        <ecNumber evidence="3">2.7.13.3</ecNumber>
    </recommendedName>
</protein>
<evidence type="ECO:0000256" key="10">
    <source>
        <dbReference type="SAM" id="Coils"/>
    </source>
</evidence>
<dbReference type="InterPro" id="IPR003661">
    <property type="entry name" value="HisK_dim/P_dom"/>
</dbReference>
<keyword evidence="9 11" id="KW-0472">Membrane</keyword>
<keyword evidence="8 11" id="KW-1133">Transmembrane helix</keyword>
<evidence type="ECO:0000313" key="15">
    <source>
        <dbReference type="Proteomes" id="UP000663651"/>
    </source>
</evidence>
<evidence type="ECO:0000259" key="13">
    <source>
        <dbReference type="PROSITE" id="PS50839"/>
    </source>
</evidence>
<evidence type="ECO:0000256" key="11">
    <source>
        <dbReference type="SAM" id="Phobius"/>
    </source>
</evidence>
<evidence type="ECO:0000256" key="3">
    <source>
        <dbReference type="ARBA" id="ARBA00012438"/>
    </source>
</evidence>
<dbReference type="Gene3D" id="3.30.565.10">
    <property type="entry name" value="Histidine kinase-like ATPase, C-terminal domain"/>
    <property type="match status" value="1"/>
</dbReference>
<dbReference type="SMART" id="SM00387">
    <property type="entry name" value="HATPase_c"/>
    <property type="match status" value="1"/>
</dbReference>
<dbReference type="PANTHER" id="PTHR42878">
    <property type="entry name" value="TWO-COMPONENT HISTIDINE KINASE"/>
    <property type="match status" value="1"/>
</dbReference>
<dbReference type="PRINTS" id="PR00344">
    <property type="entry name" value="BCTRLSENSOR"/>
</dbReference>
<proteinExistence type="predicted"/>
<feature type="transmembrane region" description="Helical" evidence="11">
    <location>
        <begin position="25"/>
        <end position="42"/>
    </location>
</feature>
<evidence type="ECO:0000256" key="2">
    <source>
        <dbReference type="ARBA" id="ARBA00004370"/>
    </source>
</evidence>
<dbReference type="InterPro" id="IPR050351">
    <property type="entry name" value="BphY/WalK/GraS-like"/>
</dbReference>
<gene>
    <name evidence="14" type="ORF">JZM60_11190</name>
</gene>
<dbReference type="InterPro" id="IPR042240">
    <property type="entry name" value="CHASE_sf"/>
</dbReference>
<evidence type="ECO:0000256" key="8">
    <source>
        <dbReference type="ARBA" id="ARBA00022989"/>
    </source>
</evidence>
<dbReference type="SUPFAM" id="SSF47384">
    <property type="entry name" value="Homodimeric domain of signal transducing histidine kinase"/>
    <property type="match status" value="1"/>
</dbReference>
<evidence type="ECO:0000313" key="14">
    <source>
        <dbReference type="EMBL" id="QSV44728.1"/>
    </source>
</evidence>
<keyword evidence="7" id="KW-0418">Kinase</keyword>
<feature type="coiled-coil region" evidence="10">
    <location>
        <begin position="357"/>
        <end position="391"/>
    </location>
</feature>
<dbReference type="InterPro" id="IPR036890">
    <property type="entry name" value="HATPase_C_sf"/>
</dbReference>
<dbReference type="InterPro" id="IPR003594">
    <property type="entry name" value="HATPase_dom"/>
</dbReference>
<dbReference type="InterPro" id="IPR036097">
    <property type="entry name" value="HisK_dim/P_sf"/>
</dbReference>
<dbReference type="PROSITE" id="PS50839">
    <property type="entry name" value="CHASE"/>
    <property type="match status" value="1"/>
</dbReference>
<dbReference type="Proteomes" id="UP000663651">
    <property type="component" value="Chromosome"/>
</dbReference>
<feature type="domain" description="CHASE" evidence="13">
    <location>
        <begin position="88"/>
        <end position="309"/>
    </location>
</feature>
<dbReference type="Gene3D" id="1.10.287.130">
    <property type="match status" value="1"/>
</dbReference>
<evidence type="ECO:0000256" key="6">
    <source>
        <dbReference type="ARBA" id="ARBA00022692"/>
    </source>
</evidence>
<keyword evidence="6 11" id="KW-0812">Transmembrane</keyword>